<evidence type="ECO:0000259" key="4">
    <source>
        <dbReference type="PROSITE" id="PS51077"/>
    </source>
</evidence>
<dbReference type="SUPFAM" id="SSF46785">
    <property type="entry name" value="Winged helix' DNA-binding domain"/>
    <property type="match status" value="1"/>
</dbReference>
<dbReference type="Proteomes" id="UP000019586">
    <property type="component" value="Chromosome"/>
</dbReference>
<keyword evidence="2" id="KW-0238">DNA-binding</keyword>
<keyword evidence="3" id="KW-0804">Transcription</keyword>
<evidence type="ECO:0000256" key="3">
    <source>
        <dbReference type="ARBA" id="ARBA00023163"/>
    </source>
</evidence>
<dbReference type="SUPFAM" id="SSF55781">
    <property type="entry name" value="GAF domain-like"/>
    <property type="match status" value="1"/>
</dbReference>
<dbReference type="GO" id="GO:0045892">
    <property type="term" value="P:negative regulation of DNA-templated transcription"/>
    <property type="evidence" value="ECO:0007669"/>
    <property type="project" value="TreeGrafter"/>
</dbReference>
<name>W8VGI8_KLEPN</name>
<reference evidence="6 7" key="1">
    <citation type="journal article" date="2014" name="Proc. Natl. Acad. Sci. U.S.A.">
        <title>Molecular dissection of the evolution of carbapenem-resistant multilocus sequence type 258 Klebsiella pneumoniae.</title>
        <authorList>
            <person name="Deleo F.R."/>
            <person name="Chen L."/>
            <person name="Porcella S.F."/>
            <person name="Martens C.A."/>
            <person name="Kobayashi S.D."/>
            <person name="Porter A.R."/>
            <person name="Chavda K.D."/>
            <person name="Jacobs M.R."/>
            <person name="Mathema B."/>
            <person name="Olsen R.J."/>
            <person name="Bonomo R.A."/>
            <person name="Musser J.M."/>
            <person name="Kreiswirth B.N."/>
        </authorList>
    </citation>
    <scope>NUCLEOTIDE SEQUENCE [LARGE SCALE GENOMIC DNA]</scope>
    <source>
        <strain evidence="6">30684/NJST258_2</strain>
    </source>
</reference>
<dbReference type="EMBL" id="CP006918">
    <property type="protein sequence ID" value="AHM79336.1"/>
    <property type="molecule type" value="Genomic_DNA"/>
</dbReference>
<dbReference type="Gene3D" id="3.30.450.40">
    <property type="match status" value="1"/>
</dbReference>
<feature type="domain" description="HTH iclR-type" evidence="4">
    <location>
        <begin position="54"/>
        <end position="115"/>
    </location>
</feature>
<dbReference type="KEGG" id="kps:KPNJ2_02556"/>
<dbReference type="InterPro" id="IPR036390">
    <property type="entry name" value="WH_DNA-bd_sf"/>
</dbReference>
<dbReference type="PROSITE" id="PS51077">
    <property type="entry name" value="HTH_ICLR"/>
    <property type="match status" value="1"/>
</dbReference>
<dbReference type="PATRIC" id="fig|1420013.3.peg.2409"/>
<dbReference type="InterPro" id="IPR050707">
    <property type="entry name" value="HTH_MetabolicPath_Reg"/>
</dbReference>
<sequence length="298" mass="31939">MIMVVKPAQFSAPHFAQGIVICRELYAATEKDAMSDNIPNTLSARQAEHDPNFMLSLARGLEVLNAFTPQRQRLTISQLSQKTQISRAAVRRCLYTLAALGMVHSPDGRSYELLPRVLAVGHAYLAGTPLAKVAQTALDNLGKALGESCSAATLDGDNVLYIARAAVNNLLSIDLGRGSRLPAWATSMGRVLLSALPEEQLEVTLSRVTLIRYTPHTLCDLSGLRAEIARVRMQGYALADRQIEVGLCSLAVPVLSRHGQVVAALNVGVPAATVSAAALKEKALAPLRRAAMDLSLQL</sequence>
<evidence type="ECO:0000313" key="7">
    <source>
        <dbReference type="Proteomes" id="UP000019586"/>
    </source>
</evidence>
<keyword evidence="1" id="KW-0805">Transcription regulation</keyword>
<dbReference type="Pfam" id="PF01614">
    <property type="entry name" value="IclR_C"/>
    <property type="match status" value="1"/>
</dbReference>
<dbReference type="Pfam" id="PF09339">
    <property type="entry name" value="HTH_IclR"/>
    <property type="match status" value="1"/>
</dbReference>
<evidence type="ECO:0000313" key="6">
    <source>
        <dbReference type="EMBL" id="AHM79336.1"/>
    </source>
</evidence>
<dbReference type="InterPro" id="IPR014757">
    <property type="entry name" value="Tscrpt_reg_IclR_C"/>
</dbReference>
<proteinExistence type="predicted"/>
<protein>
    <submittedName>
        <fullName evidence="6">Transcriptional regulator</fullName>
    </submittedName>
</protein>
<dbReference type="SMART" id="SM00346">
    <property type="entry name" value="HTH_ICLR"/>
    <property type="match status" value="1"/>
</dbReference>
<dbReference type="PANTHER" id="PTHR30136:SF34">
    <property type="entry name" value="TRANSCRIPTIONAL REGULATOR"/>
    <property type="match status" value="1"/>
</dbReference>
<dbReference type="Gene3D" id="1.10.10.10">
    <property type="entry name" value="Winged helix-like DNA-binding domain superfamily/Winged helix DNA-binding domain"/>
    <property type="match status" value="1"/>
</dbReference>
<dbReference type="PROSITE" id="PS51078">
    <property type="entry name" value="ICLR_ED"/>
    <property type="match status" value="1"/>
</dbReference>
<dbReference type="InterPro" id="IPR029016">
    <property type="entry name" value="GAF-like_dom_sf"/>
</dbReference>
<dbReference type="InterPro" id="IPR036388">
    <property type="entry name" value="WH-like_DNA-bd_sf"/>
</dbReference>
<gene>
    <name evidence="6" type="ORF">KPNJ2_02556</name>
</gene>
<dbReference type="GO" id="GO:0003677">
    <property type="term" value="F:DNA binding"/>
    <property type="evidence" value="ECO:0007669"/>
    <property type="project" value="UniProtKB-KW"/>
</dbReference>
<evidence type="ECO:0000256" key="1">
    <source>
        <dbReference type="ARBA" id="ARBA00023015"/>
    </source>
</evidence>
<evidence type="ECO:0000259" key="5">
    <source>
        <dbReference type="PROSITE" id="PS51078"/>
    </source>
</evidence>
<organism evidence="6 7">
    <name type="scientific">Klebsiella pneumoniae 30684/NJST258_2</name>
    <dbReference type="NCBI Taxonomy" id="1420013"/>
    <lineage>
        <taxon>Bacteria</taxon>
        <taxon>Pseudomonadati</taxon>
        <taxon>Pseudomonadota</taxon>
        <taxon>Gammaproteobacteria</taxon>
        <taxon>Enterobacterales</taxon>
        <taxon>Enterobacteriaceae</taxon>
        <taxon>Klebsiella/Raoultella group</taxon>
        <taxon>Klebsiella</taxon>
        <taxon>Klebsiella pneumoniae complex</taxon>
    </lineage>
</organism>
<dbReference type="AlphaFoldDB" id="W8VGI8"/>
<dbReference type="GO" id="GO:0003700">
    <property type="term" value="F:DNA-binding transcription factor activity"/>
    <property type="evidence" value="ECO:0007669"/>
    <property type="project" value="TreeGrafter"/>
</dbReference>
<feature type="domain" description="IclR-ED" evidence="5">
    <location>
        <begin position="116"/>
        <end position="298"/>
    </location>
</feature>
<dbReference type="PANTHER" id="PTHR30136">
    <property type="entry name" value="HELIX-TURN-HELIX TRANSCRIPTIONAL REGULATOR, ICLR FAMILY"/>
    <property type="match status" value="1"/>
</dbReference>
<accession>W8VGI8</accession>
<evidence type="ECO:0000256" key="2">
    <source>
        <dbReference type="ARBA" id="ARBA00023125"/>
    </source>
</evidence>
<dbReference type="HOGENOM" id="CLU_062618_0_1_6"/>
<dbReference type="InterPro" id="IPR005471">
    <property type="entry name" value="Tscrpt_reg_IclR_N"/>
</dbReference>